<evidence type="ECO:0000313" key="2">
    <source>
        <dbReference type="Proteomes" id="UP000241394"/>
    </source>
</evidence>
<dbReference type="Proteomes" id="UP000241394">
    <property type="component" value="Chromosome LG1"/>
</dbReference>
<reference evidence="1 2" key="1">
    <citation type="submission" date="2017-07" db="EMBL/GenBank/DDBJ databases">
        <title>An improved, manually edited Actinidia chinensis var. chinensis (kiwifruit) genome highlights the challenges associated with draft genomes and gene prediction in plants.</title>
        <authorList>
            <person name="Pilkington S."/>
            <person name="Crowhurst R."/>
            <person name="Hilario E."/>
            <person name="Nardozza S."/>
            <person name="Fraser L."/>
            <person name="Peng Y."/>
            <person name="Gunaseelan K."/>
            <person name="Simpson R."/>
            <person name="Tahir J."/>
            <person name="Deroles S."/>
            <person name="Templeton K."/>
            <person name="Luo Z."/>
            <person name="Davy M."/>
            <person name="Cheng C."/>
            <person name="Mcneilage M."/>
            <person name="Scaglione D."/>
            <person name="Liu Y."/>
            <person name="Zhang Q."/>
            <person name="Datson P."/>
            <person name="De Silva N."/>
            <person name="Gardiner S."/>
            <person name="Bassett H."/>
            <person name="Chagne D."/>
            <person name="Mccallum J."/>
            <person name="Dzierzon H."/>
            <person name="Deng C."/>
            <person name="Wang Y.-Y."/>
            <person name="Barron N."/>
            <person name="Manako K."/>
            <person name="Bowen J."/>
            <person name="Foster T."/>
            <person name="Erridge Z."/>
            <person name="Tiffin H."/>
            <person name="Waite C."/>
            <person name="Davies K."/>
            <person name="Grierson E."/>
            <person name="Laing W."/>
            <person name="Kirk R."/>
            <person name="Chen X."/>
            <person name="Wood M."/>
            <person name="Montefiori M."/>
            <person name="Brummell D."/>
            <person name="Schwinn K."/>
            <person name="Catanach A."/>
            <person name="Fullerton C."/>
            <person name="Li D."/>
            <person name="Meiyalaghan S."/>
            <person name="Nieuwenhuizen N."/>
            <person name="Read N."/>
            <person name="Prakash R."/>
            <person name="Hunter D."/>
            <person name="Zhang H."/>
            <person name="Mckenzie M."/>
            <person name="Knabel M."/>
            <person name="Harris A."/>
            <person name="Allan A."/>
            <person name="Chen A."/>
            <person name="Janssen B."/>
            <person name="Plunkett B."/>
            <person name="Dwamena C."/>
            <person name="Voogd C."/>
            <person name="Leif D."/>
            <person name="Lafferty D."/>
            <person name="Souleyre E."/>
            <person name="Varkonyi-Gasic E."/>
            <person name="Gambi F."/>
            <person name="Hanley J."/>
            <person name="Yao J.-L."/>
            <person name="Cheung J."/>
            <person name="David K."/>
            <person name="Warren B."/>
            <person name="Marsh K."/>
            <person name="Snowden K."/>
            <person name="Lin-Wang K."/>
            <person name="Brian L."/>
            <person name="Martinez-Sanchez M."/>
            <person name="Wang M."/>
            <person name="Ileperuma N."/>
            <person name="Macnee N."/>
            <person name="Campin R."/>
            <person name="Mcatee P."/>
            <person name="Drummond R."/>
            <person name="Espley R."/>
            <person name="Ireland H."/>
            <person name="Wu R."/>
            <person name="Atkinson R."/>
            <person name="Karunairetnam S."/>
            <person name="Bulley S."/>
            <person name="Chunkath S."/>
            <person name="Hanley Z."/>
            <person name="Storey R."/>
            <person name="Thrimawithana A."/>
            <person name="Thomson S."/>
            <person name="David C."/>
            <person name="Testolin R."/>
        </authorList>
    </citation>
    <scope>NUCLEOTIDE SEQUENCE [LARGE SCALE GENOMIC DNA]</scope>
    <source>
        <strain evidence="2">cv. Red5</strain>
        <tissue evidence="1">Young leaf</tissue>
    </source>
</reference>
<keyword evidence="2" id="KW-1185">Reference proteome</keyword>
<protein>
    <submittedName>
        <fullName evidence="1">HEAT repeat-containing protein</fullName>
    </submittedName>
</protein>
<name>A0A2R6S228_ACTCC</name>
<dbReference type="InParanoid" id="A0A2R6S228"/>
<dbReference type="EMBL" id="NKQK01000001">
    <property type="protein sequence ID" value="PSS36335.1"/>
    <property type="molecule type" value="Genomic_DNA"/>
</dbReference>
<accession>A0A2R6S228</accession>
<dbReference type="Gramene" id="PSS36335">
    <property type="protein sequence ID" value="PSS36335"/>
    <property type="gene ID" value="CEY00_Acc00845"/>
</dbReference>
<reference evidence="2" key="2">
    <citation type="journal article" date="2018" name="BMC Genomics">
        <title>A manually annotated Actinidia chinensis var. chinensis (kiwifruit) genome highlights the challenges associated with draft genomes and gene prediction in plants.</title>
        <authorList>
            <person name="Pilkington S.M."/>
            <person name="Crowhurst R."/>
            <person name="Hilario E."/>
            <person name="Nardozza S."/>
            <person name="Fraser L."/>
            <person name="Peng Y."/>
            <person name="Gunaseelan K."/>
            <person name="Simpson R."/>
            <person name="Tahir J."/>
            <person name="Deroles S.C."/>
            <person name="Templeton K."/>
            <person name="Luo Z."/>
            <person name="Davy M."/>
            <person name="Cheng C."/>
            <person name="McNeilage M."/>
            <person name="Scaglione D."/>
            <person name="Liu Y."/>
            <person name="Zhang Q."/>
            <person name="Datson P."/>
            <person name="De Silva N."/>
            <person name="Gardiner S.E."/>
            <person name="Bassett H."/>
            <person name="Chagne D."/>
            <person name="McCallum J."/>
            <person name="Dzierzon H."/>
            <person name="Deng C."/>
            <person name="Wang Y.Y."/>
            <person name="Barron L."/>
            <person name="Manako K."/>
            <person name="Bowen J."/>
            <person name="Foster T.M."/>
            <person name="Erridge Z.A."/>
            <person name="Tiffin H."/>
            <person name="Waite C.N."/>
            <person name="Davies K.M."/>
            <person name="Grierson E.P."/>
            <person name="Laing W.A."/>
            <person name="Kirk R."/>
            <person name="Chen X."/>
            <person name="Wood M."/>
            <person name="Montefiori M."/>
            <person name="Brummell D.A."/>
            <person name="Schwinn K.E."/>
            <person name="Catanach A."/>
            <person name="Fullerton C."/>
            <person name="Li D."/>
            <person name="Meiyalaghan S."/>
            <person name="Nieuwenhuizen N."/>
            <person name="Read N."/>
            <person name="Prakash R."/>
            <person name="Hunter D."/>
            <person name="Zhang H."/>
            <person name="McKenzie M."/>
            <person name="Knabel M."/>
            <person name="Harris A."/>
            <person name="Allan A.C."/>
            <person name="Gleave A."/>
            <person name="Chen A."/>
            <person name="Janssen B.J."/>
            <person name="Plunkett B."/>
            <person name="Ampomah-Dwamena C."/>
            <person name="Voogd C."/>
            <person name="Leif D."/>
            <person name="Lafferty D."/>
            <person name="Souleyre E.J.F."/>
            <person name="Varkonyi-Gasic E."/>
            <person name="Gambi F."/>
            <person name="Hanley J."/>
            <person name="Yao J.L."/>
            <person name="Cheung J."/>
            <person name="David K.M."/>
            <person name="Warren B."/>
            <person name="Marsh K."/>
            <person name="Snowden K.C."/>
            <person name="Lin-Wang K."/>
            <person name="Brian L."/>
            <person name="Martinez-Sanchez M."/>
            <person name="Wang M."/>
            <person name="Ileperuma N."/>
            <person name="Macnee N."/>
            <person name="Campin R."/>
            <person name="McAtee P."/>
            <person name="Drummond R.S.M."/>
            <person name="Espley R.V."/>
            <person name="Ireland H.S."/>
            <person name="Wu R."/>
            <person name="Atkinson R.G."/>
            <person name="Karunairetnam S."/>
            <person name="Bulley S."/>
            <person name="Chunkath S."/>
            <person name="Hanley Z."/>
            <person name="Storey R."/>
            <person name="Thrimawithana A.H."/>
            <person name="Thomson S."/>
            <person name="David C."/>
            <person name="Testolin R."/>
            <person name="Huang H."/>
            <person name="Hellens R.P."/>
            <person name="Schaffer R.J."/>
        </authorList>
    </citation>
    <scope>NUCLEOTIDE SEQUENCE [LARGE SCALE GENOMIC DNA]</scope>
    <source>
        <strain evidence="2">cv. Red5</strain>
    </source>
</reference>
<evidence type="ECO:0000313" key="1">
    <source>
        <dbReference type="EMBL" id="PSS36335.1"/>
    </source>
</evidence>
<gene>
    <name evidence="1" type="ORF">CEY00_Acc00845</name>
</gene>
<dbReference type="AlphaFoldDB" id="A0A2R6S228"/>
<dbReference type="OrthoDB" id="10411646at2759"/>
<organism evidence="1 2">
    <name type="scientific">Actinidia chinensis var. chinensis</name>
    <name type="common">Chinese soft-hair kiwi</name>
    <dbReference type="NCBI Taxonomy" id="1590841"/>
    <lineage>
        <taxon>Eukaryota</taxon>
        <taxon>Viridiplantae</taxon>
        <taxon>Streptophyta</taxon>
        <taxon>Embryophyta</taxon>
        <taxon>Tracheophyta</taxon>
        <taxon>Spermatophyta</taxon>
        <taxon>Magnoliopsida</taxon>
        <taxon>eudicotyledons</taxon>
        <taxon>Gunneridae</taxon>
        <taxon>Pentapetalae</taxon>
        <taxon>asterids</taxon>
        <taxon>Ericales</taxon>
        <taxon>Actinidiaceae</taxon>
        <taxon>Actinidia</taxon>
    </lineage>
</organism>
<comment type="caution">
    <text evidence="1">The sequence shown here is derived from an EMBL/GenBank/DDBJ whole genome shotgun (WGS) entry which is preliminary data.</text>
</comment>
<sequence>MATTIAEIDEKIQDAKSVLYGGRLGVLLSTSTLLQIFIEELPSSSFPMTMTNLQSLYNSELMKRVAFAFPRYAAVMPPFESVLPNLLEGKIMELEGKIMDDLLVRPAGDGSVLELVDIKHNTLNAPLTELDVLRKEKQELMDGSVGGPSAG</sequence>
<proteinExistence type="predicted"/>